<dbReference type="EMBL" id="KB908877">
    <property type="protein sequence ID" value="EOA81138.1"/>
    <property type="molecule type" value="Genomic_DNA"/>
</dbReference>
<gene>
    <name evidence="2" type="ORF">SETTUDRAFT_36012</name>
</gene>
<organism evidence="2 3">
    <name type="scientific">Exserohilum turcicum (strain 28A)</name>
    <name type="common">Northern leaf blight fungus</name>
    <name type="synonym">Setosphaeria turcica</name>
    <dbReference type="NCBI Taxonomy" id="671987"/>
    <lineage>
        <taxon>Eukaryota</taxon>
        <taxon>Fungi</taxon>
        <taxon>Dikarya</taxon>
        <taxon>Ascomycota</taxon>
        <taxon>Pezizomycotina</taxon>
        <taxon>Dothideomycetes</taxon>
        <taxon>Pleosporomycetidae</taxon>
        <taxon>Pleosporales</taxon>
        <taxon>Pleosporineae</taxon>
        <taxon>Pleosporaceae</taxon>
        <taxon>Exserohilum</taxon>
    </lineage>
</organism>
<dbReference type="PANTHER" id="PTHR24148">
    <property type="entry name" value="ANKYRIN REPEAT DOMAIN-CONTAINING PROTEIN 39 HOMOLOG-RELATED"/>
    <property type="match status" value="1"/>
</dbReference>
<evidence type="ECO:0000313" key="3">
    <source>
        <dbReference type="Proteomes" id="UP000016935"/>
    </source>
</evidence>
<dbReference type="STRING" id="671987.R0JIJ1"/>
<proteinExistence type="predicted"/>
<reference evidence="2 3" key="2">
    <citation type="journal article" date="2013" name="PLoS Genet.">
        <title>Comparative genome structure, secondary metabolite, and effector coding capacity across Cochliobolus pathogens.</title>
        <authorList>
            <person name="Condon B.J."/>
            <person name="Leng Y."/>
            <person name="Wu D."/>
            <person name="Bushley K.E."/>
            <person name="Ohm R.A."/>
            <person name="Otillar R."/>
            <person name="Martin J."/>
            <person name="Schackwitz W."/>
            <person name="Grimwood J."/>
            <person name="MohdZainudin N."/>
            <person name="Xue C."/>
            <person name="Wang R."/>
            <person name="Manning V.A."/>
            <person name="Dhillon B."/>
            <person name="Tu Z.J."/>
            <person name="Steffenson B.J."/>
            <person name="Salamov A."/>
            <person name="Sun H."/>
            <person name="Lowry S."/>
            <person name="LaButti K."/>
            <person name="Han J."/>
            <person name="Copeland A."/>
            <person name="Lindquist E."/>
            <person name="Barry K."/>
            <person name="Schmutz J."/>
            <person name="Baker S.E."/>
            <person name="Ciuffetti L.M."/>
            <person name="Grigoriev I.V."/>
            <person name="Zhong S."/>
            <person name="Turgeon B.G."/>
        </authorList>
    </citation>
    <scope>NUCLEOTIDE SEQUENCE [LARGE SCALE GENOMIC DNA]</scope>
    <source>
        <strain evidence="3">28A</strain>
    </source>
</reference>
<dbReference type="PANTHER" id="PTHR24148:SF73">
    <property type="entry name" value="HET DOMAIN PROTEIN (AFU_ORTHOLOGUE AFUA_8G01020)"/>
    <property type="match status" value="1"/>
</dbReference>
<feature type="domain" description="Heterokaryon incompatibility" evidence="1">
    <location>
        <begin position="53"/>
        <end position="214"/>
    </location>
</feature>
<dbReference type="InterPro" id="IPR052895">
    <property type="entry name" value="HetReg/Transcr_Mod"/>
</dbReference>
<accession>R0JIJ1</accession>
<dbReference type="HOGENOM" id="CLU_004184_7_4_1"/>
<dbReference type="Pfam" id="PF06985">
    <property type="entry name" value="HET"/>
    <property type="match status" value="1"/>
</dbReference>
<evidence type="ECO:0000313" key="2">
    <source>
        <dbReference type="EMBL" id="EOA81138.1"/>
    </source>
</evidence>
<reference evidence="2 3" key="1">
    <citation type="journal article" date="2012" name="PLoS Pathog.">
        <title>Diverse lifestyles and strategies of plant pathogenesis encoded in the genomes of eighteen Dothideomycetes fungi.</title>
        <authorList>
            <person name="Ohm R.A."/>
            <person name="Feau N."/>
            <person name="Henrissat B."/>
            <person name="Schoch C.L."/>
            <person name="Horwitz B.A."/>
            <person name="Barry K.W."/>
            <person name="Condon B.J."/>
            <person name="Copeland A.C."/>
            <person name="Dhillon B."/>
            <person name="Glaser F."/>
            <person name="Hesse C.N."/>
            <person name="Kosti I."/>
            <person name="LaButti K."/>
            <person name="Lindquist E.A."/>
            <person name="Lucas S."/>
            <person name="Salamov A.A."/>
            <person name="Bradshaw R.E."/>
            <person name="Ciuffetti L."/>
            <person name="Hamelin R.C."/>
            <person name="Kema G.H.J."/>
            <person name="Lawrence C."/>
            <person name="Scott J.A."/>
            <person name="Spatafora J.W."/>
            <person name="Turgeon B.G."/>
            <person name="de Wit P.J.G.M."/>
            <person name="Zhong S."/>
            <person name="Goodwin S.B."/>
            <person name="Grigoriev I.V."/>
        </authorList>
    </citation>
    <scope>NUCLEOTIDE SEQUENCE [LARGE SCALE GENOMIC DNA]</scope>
    <source>
        <strain evidence="3">28A</strain>
    </source>
</reference>
<dbReference type="RefSeq" id="XP_008031273.1">
    <property type="nucleotide sequence ID" value="XM_008033082.1"/>
</dbReference>
<dbReference type="GeneID" id="19404079"/>
<sequence>MAEAEWSRYTYQPLDENNNEIRLITLLPSADTRSEIVCDIKITPLVEGEVPRYEALSYVWGSTIPPCKLRVSPYSNECIEITNNLAQALHYLRDKSEPRVLWIDAITINQQDIVEKSSQVQRMAEIYPMAERVIVWLGVDDADSETIMKICTNLNEKVWVPFSGRMEMYPRTDDPEDAHWSDFRIPLPYDQTICQAIARFLQRPWFHRLWIWQEIGLANVHAVVLCGSDTMPWQYLVNLLTCIGFKMLPDESARAVKNLGRLWQNSYNIAQNRRNSGLLSLLQHMQLAQCADLRDRVYGMLGLWRRTNPRVVVKLDYNQSVADVYLDFARSVAKQSGSLELLAMCEYDDALNNWPSWAPLLSKPNVANSVMISRCTGNTECAVEFSNDGIMKAAGLCIDHVATFDVETTSTDSTFTKATRWMKMLDMDSLYVDGKPVMDTLCRVLCTGQMDDICSPAHLAFPNMASSLTALPNTAQPQNTKYVADAGQDFFWRRANQSCAGRNLFTTSQGYIGLGPLGLRKGDQICLLLGFESSLIIRPTHKKRFKVIGQCYLAGVTNGEPLLGALSPHHRMILVQHAASYQNYWTFLDSRTGKVDVEDPRLESELPRGWRRVKHELDDVQLKFAHDSNPGKCTQFDPRLSRSELLRRGVPLEDIEFS</sequence>
<dbReference type="AlphaFoldDB" id="R0JIJ1"/>
<dbReference type="Proteomes" id="UP000016935">
    <property type="component" value="Unassembled WGS sequence"/>
</dbReference>
<evidence type="ECO:0000259" key="1">
    <source>
        <dbReference type="Pfam" id="PF06985"/>
    </source>
</evidence>
<name>R0JIJ1_EXST2</name>
<dbReference type="InterPro" id="IPR010730">
    <property type="entry name" value="HET"/>
</dbReference>
<protein>
    <recommendedName>
        <fullName evidence="1">Heterokaryon incompatibility domain-containing protein</fullName>
    </recommendedName>
</protein>
<dbReference type="OrthoDB" id="4850726at2759"/>
<dbReference type="eggNOG" id="ENOG502SHD2">
    <property type="taxonomic scope" value="Eukaryota"/>
</dbReference>
<dbReference type="Pfam" id="PF26639">
    <property type="entry name" value="Het-6_barrel"/>
    <property type="match status" value="1"/>
</dbReference>
<keyword evidence="3" id="KW-1185">Reference proteome</keyword>